<dbReference type="GO" id="GO:0009289">
    <property type="term" value="C:pilus"/>
    <property type="evidence" value="ECO:0007669"/>
    <property type="project" value="InterPro"/>
</dbReference>
<keyword evidence="2 4" id="KW-0732">Signal</keyword>
<dbReference type="Proteomes" id="UP000680348">
    <property type="component" value="Unassembled WGS sequence"/>
</dbReference>
<proteinExistence type="inferred from homology"/>
<evidence type="ECO:0000256" key="3">
    <source>
        <dbReference type="SAM" id="MobiDB-lite"/>
    </source>
</evidence>
<evidence type="ECO:0008006" key="7">
    <source>
        <dbReference type="Google" id="ProtNLM"/>
    </source>
</evidence>
<feature type="compositionally biased region" description="Polar residues" evidence="3">
    <location>
        <begin position="47"/>
        <end position="60"/>
    </location>
</feature>
<evidence type="ECO:0000313" key="6">
    <source>
        <dbReference type="Proteomes" id="UP000680348"/>
    </source>
</evidence>
<dbReference type="InterPro" id="IPR009742">
    <property type="entry name" value="Curlin_rpt"/>
</dbReference>
<protein>
    <recommendedName>
        <fullName evidence="7">Curlin</fullName>
    </recommendedName>
</protein>
<feature type="chain" id="PRO_5037152258" description="Curlin" evidence="4">
    <location>
        <begin position="24"/>
        <end position="462"/>
    </location>
</feature>
<organism evidence="5 6">
    <name type="scientific">Pseudaminobacter soli</name>
    <name type="common">ex Zhang et al. 2022</name>
    <dbReference type="NCBI Taxonomy" id="2831468"/>
    <lineage>
        <taxon>Bacteria</taxon>
        <taxon>Pseudomonadati</taxon>
        <taxon>Pseudomonadota</taxon>
        <taxon>Alphaproteobacteria</taxon>
        <taxon>Hyphomicrobiales</taxon>
        <taxon>Phyllobacteriaceae</taxon>
        <taxon>Pseudaminobacter</taxon>
    </lineage>
</organism>
<evidence type="ECO:0000256" key="4">
    <source>
        <dbReference type="SAM" id="SignalP"/>
    </source>
</evidence>
<name>A0A942E6P7_9HYPH</name>
<sequence length="462" mass="45511">MKVKLALATASALGLVMTTAALADGNKAYVSQGGSSNSASVSQAGGTNNQAGRSGDAMTQTGSNNVLTIIQDGTGGQIGVESRTDAYFTGGSTPQFTITFQGVDQTSSGSGSNTATLTQHGTGSVIGDLQQNAASTAAGNKATATQTGANVINHIWQTQDAGTANTNVVTAIQSGSGNVIDRVDQRATGNGTSPNTINVDISGSNNGKIVLSNPSFYGTRAGLAGATQSALIQNKYGSLNGVSDQNTVSGNAINLTITGSDNQYGMTQKGSDNTTGMVTISGSNNSFGSYQAGQGNVIGAGEIAGSNNDVGVWQIGTSNSATVSVLAFGNDYNQLSIAQGGTSNIATANIAGSFNGTGNFSGPAAGLVGNSGGALSNGSIVQGGQNWTNFSGNIATLDIFGSNNKFAIASLGSNNEVTGKIGTSSLGGASNGNSAAVLQNGNNNVAAFSQTGAGTNSVAISQ</sequence>
<dbReference type="EMBL" id="JAGWCR010000014">
    <property type="protein sequence ID" value="MBS3651495.1"/>
    <property type="molecule type" value="Genomic_DNA"/>
</dbReference>
<dbReference type="GO" id="GO:0007155">
    <property type="term" value="P:cell adhesion"/>
    <property type="evidence" value="ECO:0007669"/>
    <property type="project" value="InterPro"/>
</dbReference>
<evidence type="ECO:0000256" key="2">
    <source>
        <dbReference type="ARBA" id="ARBA00022729"/>
    </source>
</evidence>
<feature type="compositionally biased region" description="Low complexity" evidence="3">
    <location>
        <begin position="32"/>
        <end position="46"/>
    </location>
</feature>
<gene>
    <name evidence="5" type="ORF">KEU06_23030</name>
</gene>
<dbReference type="Pfam" id="PF07012">
    <property type="entry name" value="Curlin_rpt"/>
    <property type="match status" value="1"/>
</dbReference>
<dbReference type="AlphaFoldDB" id="A0A942E6P7"/>
<keyword evidence="6" id="KW-1185">Reference proteome</keyword>
<feature type="region of interest" description="Disordered" evidence="3">
    <location>
        <begin position="32"/>
        <end position="60"/>
    </location>
</feature>
<evidence type="ECO:0000313" key="5">
    <source>
        <dbReference type="EMBL" id="MBS3651495.1"/>
    </source>
</evidence>
<feature type="signal peptide" evidence="4">
    <location>
        <begin position="1"/>
        <end position="23"/>
    </location>
</feature>
<accession>A0A942E6P7</accession>
<comment type="similarity">
    <text evidence="1">Belongs to the CsgA/CsgB family.</text>
</comment>
<comment type="caution">
    <text evidence="5">The sequence shown here is derived from an EMBL/GenBank/DDBJ whole genome shotgun (WGS) entry which is preliminary data.</text>
</comment>
<evidence type="ECO:0000256" key="1">
    <source>
        <dbReference type="ARBA" id="ARBA00009766"/>
    </source>
</evidence>
<reference evidence="5" key="1">
    <citation type="submission" date="2021-04" db="EMBL/GenBank/DDBJ databases">
        <title>Pseudaminobacter soli sp. nov., isolated from paddy soil contaminated by heavy metals.</title>
        <authorList>
            <person name="Zhang K."/>
        </authorList>
    </citation>
    <scope>NUCLEOTIDE SEQUENCE</scope>
    <source>
        <strain evidence="5">19-2017</strain>
    </source>
</reference>